<dbReference type="PRINTS" id="PR00657">
    <property type="entry name" value="CCCHEMOKINER"/>
</dbReference>
<dbReference type="GO" id="GO:0060326">
    <property type="term" value="P:cell chemotaxis"/>
    <property type="evidence" value="ECO:0007669"/>
    <property type="project" value="TreeGrafter"/>
</dbReference>
<dbReference type="GO" id="GO:0009897">
    <property type="term" value="C:external side of plasma membrane"/>
    <property type="evidence" value="ECO:0007669"/>
    <property type="project" value="TreeGrafter"/>
</dbReference>
<dbReference type="InterPro" id="IPR001277">
    <property type="entry name" value="CXCR4/ACKR2"/>
</dbReference>
<keyword evidence="3" id="KW-1003">Cell membrane</keyword>
<protein>
    <recommendedName>
        <fullName evidence="15">G-protein coupled receptors family 1 profile domain-containing protein</fullName>
    </recommendedName>
</protein>
<dbReference type="FunFam" id="1.20.1070.10:FF:000035">
    <property type="entry name" value="C-C chemokine receptor type 6"/>
    <property type="match status" value="1"/>
</dbReference>
<evidence type="ECO:0000256" key="1">
    <source>
        <dbReference type="ARBA" id="ARBA00004412"/>
    </source>
</evidence>
<dbReference type="AlphaFoldDB" id="A0AAV7RWB5"/>
<evidence type="ECO:0000256" key="4">
    <source>
        <dbReference type="ARBA" id="ARBA00022692"/>
    </source>
</evidence>
<keyword evidence="4 13" id="KW-0812">Transmembrane</keyword>
<dbReference type="InterPro" id="IPR017452">
    <property type="entry name" value="GPCR_Rhodpsn_7TM"/>
</dbReference>
<evidence type="ECO:0000256" key="3">
    <source>
        <dbReference type="ARBA" id="ARBA00022475"/>
    </source>
</evidence>
<keyword evidence="7 13" id="KW-0297">G-protein coupled receptor</keyword>
<keyword evidence="17" id="KW-1185">Reference proteome</keyword>
<keyword evidence="11" id="KW-0325">Glycoprotein</keyword>
<organism evidence="16 17">
    <name type="scientific">Pleurodeles waltl</name>
    <name type="common">Iberian ribbed newt</name>
    <dbReference type="NCBI Taxonomy" id="8319"/>
    <lineage>
        <taxon>Eukaryota</taxon>
        <taxon>Metazoa</taxon>
        <taxon>Chordata</taxon>
        <taxon>Craniata</taxon>
        <taxon>Vertebrata</taxon>
        <taxon>Euteleostomi</taxon>
        <taxon>Amphibia</taxon>
        <taxon>Batrachia</taxon>
        <taxon>Caudata</taxon>
        <taxon>Salamandroidea</taxon>
        <taxon>Salamandridae</taxon>
        <taxon>Pleurodelinae</taxon>
        <taxon>Pleurodeles</taxon>
    </lineage>
</organism>
<evidence type="ECO:0000256" key="5">
    <source>
        <dbReference type="ARBA" id="ARBA00022753"/>
    </source>
</evidence>
<comment type="subcellular location">
    <subcellularLocation>
        <location evidence="2">Cell membrane</location>
        <topology evidence="2">Multi-pass membrane protein</topology>
    </subcellularLocation>
    <subcellularLocation>
        <location evidence="1">Early endosome</location>
    </subcellularLocation>
</comment>
<evidence type="ECO:0000256" key="6">
    <source>
        <dbReference type="ARBA" id="ARBA00022989"/>
    </source>
</evidence>
<feature type="domain" description="G-protein coupled receptors family 1 profile" evidence="15">
    <location>
        <begin position="69"/>
        <end position="321"/>
    </location>
</feature>
<dbReference type="Pfam" id="PF00001">
    <property type="entry name" value="7tm_1"/>
    <property type="match status" value="1"/>
</dbReference>
<keyword evidence="10 13" id="KW-0675">Receptor</keyword>
<name>A0AAV7RWB5_PLEWA</name>
<dbReference type="InterPro" id="IPR000276">
    <property type="entry name" value="GPCR_Rhodpsn"/>
</dbReference>
<dbReference type="PANTHER" id="PTHR10489">
    <property type="entry name" value="CELL ADHESION MOLECULE"/>
    <property type="match status" value="1"/>
</dbReference>
<dbReference type="Gene3D" id="1.20.1070.10">
    <property type="entry name" value="Rhodopsin 7-helix transmembrane proteins"/>
    <property type="match status" value="1"/>
</dbReference>
<evidence type="ECO:0000256" key="14">
    <source>
        <dbReference type="SAM" id="Phobius"/>
    </source>
</evidence>
<dbReference type="GO" id="GO:0019722">
    <property type="term" value="P:calcium-mediated signaling"/>
    <property type="evidence" value="ECO:0007669"/>
    <property type="project" value="TreeGrafter"/>
</dbReference>
<evidence type="ECO:0000256" key="12">
    <source>
        <dbReference type="ARBA" id="ARBA00023224"/>
    </source>
</evidence>
<feature type="transmembrane region" description="Helical" evidence="14">
    <location>
        <begin position="261"/>
        <end position="280"/>
    </location>
</feature>
<evidence type="ECO:0000256" key="9">
    <source>
        <dbReference type="ARBA" id="ARBA00023157"/>
    </source>
</evidence>
<dbReference type="PANTHER" id="PTHR10489:SF611">
    <property type="entry name" value="C-C CHEMOKINE RECEPTOR TYPE 6"/>
    <property type="match status" value="1"/>
</dbReference>
<dbReference type="InterPro" id="IPR050119">
    <property type="entry name" value="CCR1-9-like"/>
</dbReference>
<keyword evidence="8 14" id="KW-0472">Membrane</keyword>
<sequence length="379" mass="43622">MSFPPAVYDETSSLGTHATYPEYSDVYEHYPIEDYDSNSFPCNKEEIRTFSKLLLPVVYSLICIVGLVGNIFVVLTFTFYKRTKSMTDIYLLNMAVADILFVLTLPFWTVYRSKEWIFGNFMCKLVQSVYKINFNCSMLLLACISIDRYIAIVQATRSFRCRAMMLTYKRIICVFVWIFSVLLSSVTYAFNTVYQHNNINGAKWVCEPKYTLGAAATWKILSWSTQVVLGFFLPFLIMVFCYSLIVKTLLQAHNSQRHKAIRVVIAVMVVFLVCQIPYNIVIMVNAAKLSNGCAAEKRLAYAQVISEALAFLHCCLNPVLYAFVGVKFRNYFLKIMRDIWCLSKKYVTGRTSLRLSSDVYLSRGTSQIYEDRHISSFTM</sequence>
<evidence type="ECO:0000256" key="11">
    <source>
        <dbReference type="ARBA" id="ARBA00023180"/>
    </source>
</evidence>
<evidence type="ECO:0000259" key="15">
    <source>
        <dbReference type="PROSITE" id="PS50262"/>
    </source>
</evidence>
<dbReference type="SUPFAM" id="SSF81321">
    <property type="entry name" value="Family A G protein-coupled receptor-like"/>
    <property type="match status" value="1"/>
</dbReference>
<dbReference type="GO" id="GO:0019957">
    <property type="term" value="F:C-C chemokine binding"/>
    <property type="evidence" value="ECO:0007669"/>
    <property type="project" value="TreeGrafter"/>
</dbReference>
<dbReference type="GO" id="GO:0007204">
    <property type="term" value="P:positive regulation of cytosolic calcium ion concentration"/>
    <property type="evidence" value="ECO:0007669"/>
    <property type="project" value="TreeGrafter"/>
</dbReference>
<evidence type="ECO:0000256" key="7">
    <source>
        <dbReference type="ARBA" id="ARBA00023040"/>
    </source>
</evidence>
<feature type="transmembrane region" description="Helical" evidence="14">
    <location>
        <begin position="300"/>
        <end position="324"/>
    </location>
</feature>
<dbReference type="InterPro" id="IPR000355">
    <property type="entry name" value="Chemokine_rcpt"/>
</dbReference>
<evidence type="ECO:0000313" key="17">
    <source>
        <dbReference type="Proteomes" id="UP001066276"/>
    </source>
</evidence>
<feature type="transmembrane region" description="Helical" evidence="14">
    <location>
        <begin position="171"/>
        <end position="190"/>
    </location>
</feature>
<evidence type="ECO:0000256" key="10">
    <source>
        <dbReference type="ARBA" id="ARBA00023170"/>
    </source>
</evidence>
<feature type="transmembrane region" description="Helical" evidence="14">
    <location>
        <begin position="227"/>
        <end position="249"/>
    </location>
</feature>
<accession>A0AAV7RWB5</accession>
<dbReference type="GO" id="GO:0006955">
    <property type="term" value="P:immune response"/>
    <property type="evidence" value="ECO:0007669"/>
    <property type="project" value="TreeGrafter"/>
</dbReference>
<proteinExistence type="inferred from homology"/>
<gene>
    <name evidence="16" type="ORF">NDU88_007868</name>
</gene>
<keyword evidence="9" id="KW-1015">Disulfide bond</keyword>
<evidence type="ECO:0000313" key="16">
    <source>
        <dbReference type="EMBL" id="KAJ1155133.1"/>
    </source>
</evidence>
<evidence type="ECO:0000256" key="8">
    <source>
        <dbReference type="ARBA" id="ARBA00023136"/>
    </source>
</evidence>
<feature type="transmembrane region" description="Helical" evidence="14">
    <location>
        <begin position="53"/>
        <end position="77"/>
    </location>
</feature>
<feature type="transmembrane region" description="Helical" evidence="14">
    <location>
        <begin position="89"/>
        <end position="109"/>
    </location>
</feature>
<dbReference type="PRINTS" id="PR00645">
    <property type="entry name" value="CXCCHMKINER4"/>
</dbReference>
<dbReference type="PRINTS" id="PR00237">
    <property type="entry name" value="GPCRRHODOPSN"/>
</dbReference>
<comment type="caution">
    <text evidence="16">The sequence shown here is derived from an EMBL/GenBank/DDBJ whole genome shotgun (WGS) entry which is preliminary data.</text>
</comment>
<comment type="similarity">
    <text evidence="13">Belongs to the G-protein coupled receptor 1 family.</text>
</comment>
<dbReference type="PROSITE" id="PS00237">
    <property type="entry name" value="G_PROTEIN_RECEP_F1_1"/>
    <property type="match status" value="1"/>
</dbReference>
<dbReference type="GO" id="GO:0005769">
    <property type="term" value="C:early endosome"/>
    <property type="evidence" value="ECO:0007669"/>
    <property type="project" value="UniProtKB-SubCell"/>
</dbReference>
<keyword evidence="6 14" id="KW-1133">Transmembrane helix</keyword>
<reference evidence="16" key="1">
    <citation type="journal article" date="2022" name="bioRxiv">
        <title>Sequencing and chromosome-scale assembly of the giantPleurodeles waltlgenome.</title>
        <authorList>
            <person name="Brown T."/>
            <person name="Elewa A."/>
            <person name="Iarovenko S."/>
            <person name="Subramanian E."/>
            <person name="Araus A.J."/>
            <person name="Petzold A."/>
            <person name="Susuki M."/>
            <person name="Suzuki K.-i.T."/>
            <person name="Hayashi T."/>
            <person name="Toyoda A."/>
            <person name="Oliveira C."/>
            <person name="Osipova E."/>
            <person name="Leigh N.D."/>
            <person name="Simon A."/>
            <person name="Yun M.H."/>
        </authorList>
    </citation>
    <scope>NUCLEOTIDE SEQUENCE</scope>
    <source>
        <strain evidence="16">20211129_DDA</strain>
        <tissue evidence="16">Liver</tissue>
    </source>
</reference>
<evidence type="ECO:0000256" key="2">
    <source>
        <dbReference type="ARBA" id="ARBA00004651"/>
    </source>
</evidence>
<evidence type="ECO:0000256" key="13">
    <source>
        <dbReference type="RuleBase" id="RU000688"/>
    </source>
</evidence>
<keyword evidence="5" id="KW-0967">Endosome</keyword>
<dbReference type="Proteomes" id="UP001066276">
    <property type="component" value="Chromosome 5"/>
</dbReference>
<keyword evidence="12 13" id="KW-0807">Transducer</keyword>
<feature type="transmembrane region" description="Helical" evidence="14">
    <location>
        <begin position="129"/>
        <end position="150"/>
    </location>
</feature>
<dbReference type="PROSITE" id="PS50262">
    <property type="entry name" value="G_PROTEIN_RECEP_F1_2"/>
    <property type="match status" value="1"/>
</dbReference>
<dbReference type="GO" id="GO:0016493">
    <property type="term" value="F:C-C chemokine receptor activity"/>
    <property type="evidence" value="ECO:0007669"/>
    <property type="project" value="TreeGrafter"/>
</dbReference>
<dbReference type="EMBL" id="JANPWB010000009">
    <property type="protein sequence ID" value="KAJ1155133.1"/>
    <property type="molecule type" value="Genomic_DNA"/>
</dbReference>